<dbReference type="InterPro" id="IPR010982">
    <property type="entry name" value="Lambda_DNA-bd_dom_sf"/>
</dbReference>
<dbReference type="InterPro" id="IPR001387">
    <property type="entry name" value="Cro/C1-type_HTH"/>
</dbReference>
<feature type="domain" description="HTH cro/C1-type" evidence="1">
    <location>
        <begin position="18"/>
        <end position="71"/>
    </location>
</feature>
<protein>
    <submittedName>
        <fullName evidence="2">Transcriptional regulator</fullName>
    </submittedName>
</protein>
<evidence type="ECO:0000259" key="1">
    <source>
        <dbReference type="PROSITE" id="PS50943"/>
    </source>
</evidence>
<dbReference type="AlphaFoldDB" id="A0A8J3LRK5"/>
<reference evidence="2" key="1">
    <citation type="submission" date="2021-01" db="EMBL/GenBank/DDBJ databases">
        <title>Whole genome shotgun sequence of Planosporangium flavigriseum NBRC 105377.</title>
        <authorList>
            <person name="Komaki H."/>
            <person name="Tamura T."/>
        </authorList>
    </citation>
    <scope>NUCLEOTIDE SEQUENCE</scope>
    <source>
        <strain evidence="2">NBRC 105377</strain>
    </source>
</reference>
<gene>
    <name evidence="2" type="ORF">Pfl04_47380</name>
</gene>
<name>A0A8J3LRK5_9ACTN</name>
<proteinExistence type="predicted"/>
<organism evidence="2 3">
    <name type="scientific">Planosporangium flavigriseum</name>
    <dbReference type="NCBI Taxonomy" id="373681"/>
    <lineage>
        <taxon>Bacteria</taxon>
        <taxon>Bacillati</taxon>
        <taxon>Actinomycetota</taxon>
        <taxon>Actinomycetes</taxon>
        <taxon>Micromonosporales</taxon>
        <taxon>Micromonosporaceae</taxon>
        <taxon>Planosporangium</taxon>
    </lineage>
</organism>
<dbReference type="Gene3D" id="1.10.260.40">
    <property type="entry name" value="lambda repressor-like DNA-binding domains"/>
    <property type="match status" value="1"/>
</dbReference>
<dbReference type="SMART" id="SM00530">
    <property type="entry name" value="HTH_XRE"/>
    <property type="match status" value="1"/>
</dbReference>
<dbReference type="CDD" id="cd00093">
    <property type="entry name" value="HTH_XRE"/>
    <property type="match status" value="1"/>
</dbReference>
<evidence type="ECO:0000313" key="2">
    <source>
        <dbReference type="EMBL" id="GIG76334.1"/>
    </source>
</evidence>
<dbReference type="PROSITE" id="PS50943">
    <property type="entry name" value="HTH_CROC1"/>
    <property type="match status" value="1"/>
</dbReference>
<evidence type="ECO:0000313" key="3">
    <source>
        <dbReference type="Proteomes" id="UP000653674"/>
    </source>
</evidence>
<keyword evidence="3" id="KW-1185">Reference proteome</keyword>
<sequence length="408" mass="44790">MGDYMDVRNRDIGRRVGYWRSRRGLTRQQFADLVDRSISWVDKVESGQRGLVRLPMLEAVANALQIDVAALTDDDAARRAAESPDAVEVCAIRDALCSYKVIFDGAGEAPDPVRLRRQVDYACAAWLASHLTTMGRVLPGLIAESQRAVATLDGFNRVEAARHLVMAYRLASSTLLKLDTIELAWLAADRAMLTARSVGDTVCLARASRCVARALACLGQPRDSLDVLIAMATRMEPELASQDRQLLSMYGMLLLPAEIAAAQKGDVDTALTMHRRAEQIARQLGPGYCDPVSAFGVTNVALHRLAALVRMDEGGRAVTYARTIEPQSLARLPRERKATYLLDMAEAHRQCRQYPEAAAAVVRADQVAPEEVRRRPATHALIRRLLDVASGEPALLLRRLADRASVAT</sequence>
<dbReference type="Pfam" id="PF13560">
    <property type="entry name" value="HTH_31"/>
    <property type="match status" value="1"/>
</dbReference>
<dbReference type="Proteomes" id="UP000653674">
    <property type="component" value="Unassembled WGS sequence"/>
</dbReference>
<dbReference type="EMBL" id="BONU01000051">
    <property type="protein sequence ID" value="GIG76334.1"/>
    <property type="molecule type" value="Genomic_DNA"/>
</dbReference>
<comment type="caution">
    <text evidence="2">The sequence shown here is derived from an EMBL/GenBank/DDBJ whole genome shotgun (WGS) entry which is preliminary data.</text>
</comment>
<dbReference type="GO" id="GO:0003677">
    <property type="term" value="F:DNA binding"/>
    <property type="evidence" value="ECO:0007669"/>
    <property type="project" value="InterPro"/>
</dbReference>
<accession>A0A8J3LRK5</accession>
<dbReference type="SUPFAM" id="SSF47413">
    <property type="entry name" value="lambda repressor-like DNA-binding domains"/>
    <property type="match status" value="1"/>
</dbReference>